<evidence type="ECO:0008006" key="2">
    <source>
        <dbReference type="Google" id="ProtNLM"/>
    </source>
</evidence>
<protein>
    <recommendedName>
        <fullName evidence="2">RanBP2-type domain-containing protein</fullName>
    </recommendedName>
</protein>
<gene>
    <name evidence="1" type="ORF">LCGC14_0929050</name>
</gene>
<sequence length="59" mass="6756">MNENKDRIMHRGVDIVASGYEWTCPNCGELNKEYEYRKDYFCSSCGNHIETAPPGHAMS</sequence>
<organism evidence="1">
    <name type="scientific">marine sediment metagenome</name>
    <dbReference type="NCBI Taxonomy" id="412755"/>
    <lineage>
        <taxon>unclassified sequences</taxon>
        <taxon>metagenomes</taxon>
        <taxon>ecological metagenomes</taxon>
    </lineage>
</organism>
<dbReference type="AlphaFoldDB" id="A0A0F9NT76"/>
<name>A0A0F9NT76_9ZZZZ</name>
<reference evidence="1" key="1">
    <citation type="journal article" date="2015" name="Nature">
        <title>Complex archaea that bridge the gap between prokaryotes and eukaryotes.</title>
        <authorList>
            <person name="Spang A."/>
            <person name="Saw J.H."/>
            <person name="Jorgensen S.L."/>
            <person name="Zaremba-Niedzwiedzka K."/>
            <person name="Martijn J."/>
            <person name="Lind A.E."/>
            <person name="van Eijk R."/>
            <person name="Schleper C."/>
            <person name="Guy L."/>
            <person name="Ettema T.J."/>
        </authorList>
    </citation>
    <scope>NUCLEOTIDE SEQUENCE</scope>
</reference>
<evidence type="ECO:0000313" key="1">
    <source>
        <dbReference type="EMBL" id="KKN21079.1"/>
    </source>
</evidence>
<proteinExistence type="predicted"/>
<accession>A0A0F9NT76</accession>
<comment type="caution">
    <text evidence="1">The sequence shown here is derived from an EMBL/GenBank/DDBJ whole genome shotgun (WGS) entry which is preliminary data.</text>
</comment>
<dbReference type="SUPFAM" id="SSF57783">
    <property type="entry name" value="Zinc beta-ribbon"/>
    <property type="match status" value="1"/>
</dbReference>
<dbReference type="EMBL" id="LAZR01003181">
    <property type="protein sequence ID" value="KKN21079.1"/>
    <property type="molecule type" value="Genomic_DNA"/>
</dbReference>